<dbReference type="Proteomes" id="UP000824469">
    <property type="component" value="Unassembled WGS sequence"/>
</dbReference>
<protein>
    <submittedName>
        <fullName evidence="1">Uncharacterized protein</fullName>
    </submittedName>
</protein>
<proteinExistence type="predicted"/>
<organism evidence="1 2">
    <name type="scientific">Taxus chinensis</name>
    <name type="common">Chinese yew</name>
    <name type="synonym">Taxus wallichiana var. chinensis</name>
    <dbReference type="NCBI Taxonomy" id="29808"/>
    <lineage>
        <taxon>Eukaryota</taxon>
        <taxon>Viridiplantae</taxon>
        <taxon>Streptophyta</taxon>
        <taxon>Embryophyta</taxon>
        <taxon>Tracheophyta</taxon>
        <taxon>Spermatophyta</taxon>
        <taxon>Pinopsida</taxon>
        <taxon>Pinidae</taxon>
        <taxon>Conifers II</taxon>
        <taxon>Cupressales</taxon>
        <taxon>Taxaceae</taxon>
        <taxon>Taxus</taxon>
    </lineage>
</organism>
<keyword evidence="2" id="KW-1185">Reference proteome</keyword>
<gene>
    <name evidence="1" type="ORF">KI387_000946</name>
</gene>
<comment type="caution">
    <text evidence="1">The sequence shown here is derived from an EMBL/GenBank/DDBJ whole genome shotgun (WGS) entry which is preliminary data.</text>
</comment>
<dbReference type="EMBL" id="JAHRHJ020000001">
    <property type="protein sequence ID" value="KAH9328838.1"/>
    <property type="molecule type" value="Genomic_DNA"/>
</dbReference>
<name>A0AA38GTY7_TAXCH</name>
<feature type="non-terminal residue" evidence="1">
    <location>
        <position position="1"/>
    </location>
</feature>
<accession>A0AA38GTY7</accession>
<dbReference type="AlphaFoldDB" id="A0AA38GTY7"/>
<evidence type="ECO:0000313" key="1">
    <source>
        <dbReference type="EMBL" id="KAH9328838.1"/>
    </source>
</evidence>
<feature type="non-terminal residue" evidence="1">
    <location>
        <position position="66"/>
    </location>
</feature>
<reference evidence="1 2" key="1">
    <citation type="journal article" date="2021" name="Nat. Plants">
        <title>The Taxus genome provides insights into paclitaxel biosynthesis.</title>
        <authorList>
            <person name="Xiong X."/>
            <person name="Gou J."/>
            <person name="Liao Q."/>
            <person name="Li Y."/>
            <person name="Zhou Q."/>
            <person name="Bi G."/>
            <person name="Li C."/>
            <person name="Du R."/>
            <person name="Wang X."/>
            <person name="Sun T."/>
            <person name="Guo L."/>
            <person name="Liang H."/>
            <person name="Lu P."/>
            <person name="Wu Y."/>
            <person name="Zhang Z."/>
            <person name="Ro D.K."/>
            <person name="Shang Y."/>
            <person name="Huang S."/>
            <person name="Yan J."/>
        </authorList>
    </citation>
    <scope>NUCLEOTIDE SEQUENCE [LARGE SCALE GENOMIC DNA]</scope>
    <source>
        <strain evidence="1">Ta-2019</strain>
    </source>
</reference>
<evidence type="ECO:0000313" key="2">
    <source>
        <dbReference type="Proteomes" id="UP000824469"/>
    </source>
</evidence>
<sequence>DRCCRMASVLFQDSLAQIEINGDLTKPFLLQRSIQQGYPLTHSIFVIAADVVHYLLRDASLRLPVK</sequence>